<reference evidence="7" key="1">
    <citation type="submission" date="2019-12" db="EMBL/GenBank/DDBJ databases">
        <title>High-Quality draft genome sequences of three cyanobacteria isolated from the limestone walls of the Old Cathedral of Coimbra.</title>
        <authorList>
            <person name="Tiago I."/>
            <person name="Soares F."/>
            <person name="Portugal A."/>
        </authorList>
    </citation>
    <scope>NUCLEOTIDE SEQUENCE [LARGE SCALE GENOMIC DNA]</scope>
    <source>
        <strain evidence="7">C</strain>
    </source>
</reference>
<evidence type="ECO:0000256" key="5">
    <source>
        <dbReference type="SAM" id="Phobius"/>
    </source>
</evidence>
<feature type="transmembrane region" description="Helical" evidence="5">
    <location>
        <begin position="148"/>
        <end position="168"/>
    </location>
</feature>
<feature type="transmembrane region" description="Helical" evidence="5">
    <location>
        <begin position="407"/>
        <end position="425"/>
    </location>
</feature>
<keyword evidence="8" id="KW-1185">Reference proteome</keyword>
<proteinExistence type="predicted"/>
<dbReference type="PANTHER" id="PTHR37422">
    <property type="entry name" value="TEICHURONIC ACID BIOSYNTHESIS PROTEIN TUAE"/>
    <property type="match status" value="1"/>
</dbReference>
<feature type="transmembrane region" description="Helical" evidence="5">
    <location>
        <begin position="117"/>
        <end position="136"/>
    </location>
</feature>
<dbReference type="PANTHER" id="PTHR37422:SF22">
    <property type="entry name" value="SLR1515 PROTEIN"/>
    <property type="match status" value="1"/>
</dbReference>
<dbReference type="InterPro" id="IPR051533">
    <property type="entry name" value="WaaL-like"/>
</dbReference>
<comment type="caution">
    <text evidence="7">The sequence shown here is derived from an EMBL/GenBank/DDBJ whole genome shotgun (WGS) entry which is preliminary data.</text>
</comment>
<dbReference type="Proteomes" id="UP000607397">
    <property type="component" value="Unassembled WGS sequence"/>
</dbReference>
<dbReference type="EMBL" id="WVIC01000002">
    <property type="protein sequence ID" value="NCJ05144.1"/>
    <property type="molecule type" value="Genomic_DNA"/>
</dbReference>
<dbReference type="NCBIfam" id="TIGR00947">
    <property type="entry name" value="2A73"/>
    <property type="match status" value="1"/>
</dbReference>
<feature type="transmembrane region" description="Helical" evidence="5">
    <location>
        <begin position="200"/>
        <end position="218"/>
    </location>
</feature>
<keyword evidence="4 5" id="KW-0472">Membrane</keyword>
<feature type="transmembrane region" description="Helical" evidence="5">
    <location>
        <begin position="94"/>
        <end position="111"/>
    </location>
</feature>
<evidence type="ECO:0000256" key="4">
    <source>
        <dbReference type="ARBA" id="ARBA00023136"/>
    </source>
</evidence>
<dbReference type="AlphaFoldDB" id="A0A8K2AGT1"/>
<name>A0A8K2AGT1_9CYAN</name>
<dbReference type="GO" id="GO:0016020">
    <property type="term" value="C:membrane"/>
    <property type="evidence" value="ECO:0007669"/>
    <property type="project" value="UniProtKB-SubCell"/>
</dbReference>
<evidence type="ECO:0000259" key="6">
    <source>
        <dbReference type="Pfam" id="PF04932"/>
    </source>
</evidence>
<keyword evidence="3 5" id="KW-1133">Transmembrane helix</keyword>
<dbReference type="Pfam" id="PF04932">
    <property type="entry name" value="Wzy_C"/>
    <property type="match status" value="1"/>
</dbReference>
<organism evidence="7 8">
    <name type="scientific">Petrachloros mirabilis ULC683</name>
    <dbReference type="NCBI Taxonomy" id="2781853"/>
    <lineage>
        <taxon>Bacteria</taxon>
        <taxon>Bacillati</taxon>
        <taxon>Cyanobacteriota</taxon>
        <taxon>Cyanophyceae</taxon>
        <taxon>Synechococcales</taxon>
        <taxon>Petrachlorosaceae</taxon>
        <taxon>Petrachloros</taxon>
        <taxon>Petrachloros mirabilis</taxon>
    </lineage>
</organism>
<evidence type="ECO:0000313" key="8">
    <source>
        <dbReference type="Proteomes" id="UP000607397"/>
    </source>
</evidence>
<feature type="transmembrane region" description="Helical" evidence="5">
    <location>
        <begin position="61"/>
        <end position="82"/>
    </location>
</feature>
<dbReference type="InterPro" id="IPR006007">
    <property type="entry name" value="Inorganic_carbon_transpt"/>
</dbReference>
<evidence type="ECO:0000256" key="1">
    <source>
        <dbReference type="ARBA" id="ARBA00004141"/>
    </source>
</evidence>
<accession>A0A8K2AGT1</accession>
<feature type="transmembrane region" description="Helical" evidence="5">
    <location>
        <begin position="248"/>
        <end position="266"/>
    </location>
</feature>
<feature type="domain" description="O-antigen ligase-related" evidence="6">
    <location>
        <begin position="231"/>
        <end position="379"/>
    </location>
</feature>
<evidence type="ECO:0000313" key="7">
    <source>
        <dbReference type="EMBL" id="NCJ05144.1"/>
    </source>
</evidence>
<keyword evidence="2 5" id="KW-0812">Transmembrane</keyword>
<evidence type="ECO:0000256" key="2">
    <source>
        <dbReference type="ARBA" id="ARBA00022692"/>
    </source>
</evidence>
<dbReference type="InterPro" id="IPR007016">
    <property type="entry name" value="O-antigen_ligase-rel_domated"/>
</dbReference>
<gene>
    <name evidence="7" type="primary">ictB</name>
    <name evidence="7" type="ORF">GS597_01140</name>
</gene>
<feature type="transmembrane region" description="Helical" evidence="5">
    <location>
        <begin position="225"/>
        <end position="242"/>
    </location>
</feature>
<comment type="subcellular location">
    <subcellularLocation>
        <location evidence="1">Membrane</location>
        <topology evidence="1">Multi-pass membrane protein</topology>
    </subcellularLocation>
</comment>
<dbReference type="RefSeq" id="WP_161823626.1">
    <property type="nucleotide sequence ID" value="NZ_WVIC01000002.1"/>
</dbReference>
<sequence>MNGVWQQLTLMGGTVSQWHRTSWLGKGQSYLNAWRQDSLLLQRSPWVGGGLVSVVLASAPFVPNSLTGLLLVACGGLWLLLAISDAPGRPFTPIHGLVALYWLTALIATGFSPVKMAAAAGLAKLTLYLFLFALAARVLRSPRWRQGVLWVYLFTAAVVVVYGIRQWFFGAPALATWVDPESSMAGVTRVYSYLGNPNLLAAYLVPAVPLSVVAGLTWRPWGAKLLAGVLAVSNTLCLVLTFSRGGWIGLVVAGFTLALLLLYWLLPQLPKFWQTWAFPVVLGSLFMLLGLGLATVAPLRDRVLSMFAFRADDSNNFRINVWQAVLHMIRDYPWTGIGPGNTAFNQIYPRYQRPSFSALGAYSIYLELLVELGVLGFGVMLALLATILWQGVQALKRLRLSQDREGFWLLGAIAAIAGMLAHGIVDTVWYRPEIATLWWLLVALVTSYGLQVPEPIAPEPLNRSSLV</sequence>
<feature type="transmembrane region" description="Helical" evidence="5">
    <location>
        <begin position="437"/>
        <end position="457"/>
    </location>
</feature>
<evidence type="ECO:0000256" key="3">
    <source>
        <dbReference type="ARBA" id="ARBA00022989"/>
    </source>
</evidence>
<feature type="transmembrane region" description="Helical" evidence="5">
    <location>
        <begin position="278"/>
        <end position="299"/>
    </location>
</feature>
<protein>
    <submittedName>
        <fullName evidence="7">Putative bicarbonate transporter, IctB family</fullName>
    </submittedName>
</protein>
<feature type="transmembrane region" description="Helical" evidence="5">
    <location>
        <begin position="372"/>
        <end position="395"/>
    </location>
</feature>